<proteinExistence type="predicted"/>
<comment type="caution">
    <text evidence="1">The sequence shown here is derived from an EMBL/GenBank/DDBJ whole genome shotgun (WGS) entry which is preliminary data.</text>
</comment>
<dbReference type="Proteomes" id="UP001237448">
    <property type="component" value="Unassembled WGS sequence"/>
</dbReference>
<reference evidence="1 2" key="1">
    <citation type="submission" date="2023-07" db="EMBL/GenBank/DDBJ databases">
        <title>Genomic Encyclopedia of Type Strains, Phase IV (KMG-IV): sequencing the most valuable type-strain genomes for metagenomic binning, comparative biology and taxonomic classification.</title>
        <authorList>
            <person name="Goeker M."/>
        </authorList>
    </citation>
    <scope>NUCLEOTIDE SEQUENCE [LARGE SCALE GENOMIC DNA]</scope>
    <source>
        <strain evidence="1 2">DSM 5896</strain>
    </source>
</reference>
<sequence>MTFFIIPPTEKAVTAHLVVGGERSGGANLPQFERMRKP</sequence>
<organism evidence="1 2">
    <name type="scientific">Labrys monachus</name>
    <dbReference type="NCBI Taxonomy" id="217067"/>
    <lineage>
        <taxon>Bacteria</taxon>
        <taxon>Pseudomonadati</taxon>
        <taxon>Pseudomonadota</taxon>
        <taxon>Alphaproteobacteria</taxon>
        <taxon>Hyphomicrobiales</taxon>
        <taxon>Xanthobacteraceae</taxon>
        <taxon>Labrys</taxon>
    </lineage>
</organism>
<gene>
    <name evidence="1" type="ORF">J3R73_005287</name>
</gene>
<keyword evidence="2" id="KW-1185">Reference proteome</keyword>
<protein>
    <submittedName>
        <fullName evidence="1">Uncharacterized protein</fullName>
    </submittedName>
</protein>
<evidence type="ECO:0000313" key="2">
    <source>
        <dbReference type="Proteomes" id="UP001237448"/>
    </source>
</evidence>
<dbReference type="EMBL" id="JAUSVK010000001">
    <property type="protein sequence ID" value="MDQ0395495.1"/>
    <property type="molecule type" value="Genomic_DNA"/>
</dbReference>
<accession>A0ABU0FLM4</accession>
<name>A0ABU0FLM4_9HYPH</name>
<evidence type="ECO:0000313" key="1">
    <source>
        <dbReference type="EMBL" id="MDQ0395495.1"/>
    </source>
</evidence>